<keyword evidence="2" id="KW-1185">Reference proteome</keyword>
<dbReference type="AlphaFoldDB" id="A0A517YCW2"/>
<gene>
    <name evidence="1" type="ORF">ETAA8_31800</name>
</gene>
<protein>
    <submittedName>
        <fullName evidence="1">Uncharacterized protein</fullName>
    </submittedName>
</protein>
<reference evidence="1 2" key="1">
    <citation type="submission" date="2019-02" db="EMBL/GenBank/DDBJ databases">
        <title>Deep-cultivation of Planctomycetes and their phenomic and genomic characterization uncovers novel biology.</title>
        <authorList>
            <person name="Wiegand S."/>
            <person name="Jogler M."/>
            <person name="Boedeker C."/>
            <person name="Pinto D."/>
            <person name="Vollmers J."/>
            <person name="Rivas-Marin E."/>
            <person name="Kohn T."/>
            <person name="Peeters S.H."/>
            <person name="Heuer A."/>
            <person name="Rast P."/>
            <person name="Oberbeckmann S."/>
            <person name="Bunk B."/>
            <person name="Jeske O."/>
            <person name="Meyerdierks A."/>
            <person name="Storesund J.E."/>
            <person name="Kallscheuer N."/>
            <person name="Luecker S."/>
            <person name="Lage O.M."/>
            <person name="Pohl T."/>
            <person name="Merkel B.J."/>
            <person name="Hornburger P."/>
            <person name="Mueller R.-W."/>
            <person name="Bruemmer F."/>
            <person name="Labrenz M."/>
            <person name="Spormann A.M."/>
            <person name="Op den Camp H."/>
            <person name="Overmann J."/>
            <person name="Amann R."/>
            <person name="Jetten M.S.M."/>
            <person name="Mascher T."/>
            <person name="Medema M.H."/>
            <person name="Devos D.P."/>
            <person name="Kaster A.-K."/>
            <person name="Ovreas L."/>
            <person name="Rohde M."/>
            <person name="Galperin M.Y."/>
            <person name="Jogler C."/>
        </authorList>
    </citation>
    <scope>NUCLEOTIDE SEQUENCE [LARGE SCALE GENOMIC DNA]</scope>
    <source>
        <strain evidence="1 2">ETA_A8</strain>
    </source>
</reference>
<accession>A0A517YCW2</accession>
<sequence length="164" mass="18567">MIDYEISRFTRRCAASDRELQPGETYYSVLLPSGSQVLRQDISAAQWKGPPENALGWWKATMADTTARKPQWAPHDVMLDFFEGLESDPSREDLRYVLALLLVRRRVLRLEAEETDASGRQIQVLDCPRKELQYRVAVVLPEPARAAELQAQLSQLLQQPGAGS</sequence>
<name>A0A517YCW2_9BACT</name>
<dbReference type="EMBL" id="CP036274">
    <property type="protein sequence ID" value="QDU28087.1"/>
    <property type="molecule type" value="Genomic_DNA"/>
</dbReference>
<proteinExistence type="predicted"/>
<dbReference type="RefSeq" id="WP_145089785.1">
    <property type="nucleotide sequence ID" value="NZ_CP036274.1"/>
</dbReference>
<organism evidence="1 2">
    <name type="scientific">Anatilimnocola aggregata</name>
    <dbReference type="NCBI Taxonomy" id="2528021"/>
    <lineage>
        <taxon>Bacteria</taxon>
        <taxon>Pseudomonadati</taxon>
        <taxon>Planctomycetota</taxon>
        <taxon>Planctomycetia</taxon>
        <taxon>Pirellulales</taxon>
        <taxon>Pirellulaceae</taxon>
        <taxon>Anatilimnocola</taxon>
    </lineage>
</organism>
<dbReference type="KEGG" id="aagg:ETAA8_31800"/>
<dbReference type="Proteomes" id="UP000315017">
    <property type="component" value="Chromosome"/>
</dbReference>
<dbReference type="OrthoDB" id="272345at2"/>
<evidence type="ECO:0000313" key="2">
    <source>
        <dbReference type="Proteomes" id="UP000315017"/>
    </source>
</evidence>
<evidence type="ECO:0000313" key="1">
    <source>
        <dbReference type="EMBL" id="QDU28087.1"/>
    </source>
</evidence>